<feature type="signal peptide" evidence="3">
    <location>
        <begin position="1"/>
        <end position="21"/>
    </location>
</feature>
<dbReference type="AlphaFoldDB" id="A0A2K1Q1J2"/>
<feature type="domain" description="M23ase beta-sheet core" evidence="4">
    <location>
        <begin position="327"/>
        <end position="420"/>
    </location>
</feature>
<dbReference type="CDD" id="cd12797">
    <property type="entry name" value="M23_peptidase"/>
    <property type="match status" value="1"/>
</dbReference>
<dbReference type="InterPro" id="IPR050570">
    <property type="entry name" value="Cell_wall_metabolism_enzyme"/>
</dbReference>
<dbReference type="RefSeq" id="WP_103074033.1">
    <property type="nucleotide sequence ID" value="NZ_NPZB01000001.1"/>
</dbReference>
<keyword evidence="1" id="KW-0175">Coiled coil</keyword>
<reference evidence="5 6" key="1">
    <citation type="submission" date="2017-08" db="EMBL/GenBank/DDBJ databases">
        <title>Lysobacter sylvestris genome.</title>
        <authorList>
            <person name="Zhang D.-C."/>
            <person name="Albuquerque L."/>
            <person name="Franca L."/>
            <person name="Froufe H.J.C."/>
            <person name="Barroso C."/>
            <person name="Egas C."/>
            <person name="Da Costa M."/>
            <person name="Margesin R."/>
        </authorList>
    </citation>
    <scope>NUCLEOTIDE SEQUENCE [LARGE SCALE GENOMIC DNA]</scope>
    <source>
        <strain evidence="5 6">AM20-91</strain>
    </source>
</reference>
<dbReference type="FunFam" id="2.70.70.10:FF:000003">
    <property type="entry name" value="Murein hydrolase activator EnvC"/>
    <property type="match status" value="1"/>
</dbReference>
<dbReference type="PANTHER" id="PTHR21666">
    <property type="entry name" value="PEPTIDASE-RELATED"/>
    <property type="match status" value="1"/>
</dbReference>
<dbReference type="InterPro" id="IPR016047">
    <property type="entry name" value="M23ase_b-sheet_dom"/>
</dbReference>
<feature type="chain" id="PRO_5014317641" evidence="3">
    <location>
        <begin position="22"/>
        <end position="427"/>
    </location>
</feature>
<feature type="coiled-coil region" evidence="1">
    <location>
        <begin position="18"/>
        <end position="45"/>
    </location>
</feature>
<proteinExistence type="predicted"/>
<evidence type="ECO:0000313" key="6">
    <source>
        <dbReference type="Proteomes" id="UP000236220"/>
    </source>
</evidence>
<dbReference type="Gene3D" id="2.70.70.10">
    <property type="entry name" value="Glucose Permease (Domain IIA)"/>
    <property type="match status" value="1"/>
</dbReference>
<evidence type="ECO:0000256" key="1">
    <source>
        <dbReference type="SAM" id="Coils"/>
    </source>
</evidence>
<gene>
    <name evidence="5" type="ORF">Lysil_0535</name>
</gene>
<comment type="caution">
    <text evidence="5">The sequence shown here is derived from an EMBL/GenBank/DDBJ whole genome shotgun (WGS) entry which is preliminary data.</text>
</comment>
<evidence type="ECO:0000259" key="4">
    <source>
        <dbReference type="Pfam" id="PF01551"/>
    </source>
</evidence>
<dbReference type="Proteomes" id="UP000236220">
    <property type="component" value="Unassembled WGS sequence"/>
</dbReference>
<accession>A0A2K1Q1J2</accession>
<name>A0A2K1Q1J2_9GAMM</name>
<dbReference type="SUPFAM" id="SSF51261">
    <property type="entry name" value="Duplicated hybrid motif"/>
    <property type="match status" value="1"/>
</dbReference>
<dbReference type="PANTHER" id="PTHR21666:SF270">
    <property type="entry name" value="MUREIN HYDROLASE ACTIVATOR ENVC"/>
    <property type="match status" value="1"/>
</dbReference>
<dbReference type="EMBL" id="NPZB01000001">
    <property type="protein sequence ID" value="PNS08906.1"/>
    <property type="molecule type" value="Genomic_DNA"/>
</dbReference>
<keyword evidence="3" id="KW-0732">Signal</keyword>
<dbReference type="Pfam" id="PF01551">
    <property type="entry name" value="Peptidase_M23"/>
    <property type="match status" value="1"/>
</dbReference>
<dbReference type="InterPro" id="IPR011055">
    <property type="entry name" value="Dup_hybrid_motif"/>
</dbReference>
<sequence length="427" mass="46253">MSRARLAIAGMLLAMVAVASAQQSQRATEHKLEQVRKEMRAVSSERKEIGGERVDANVDLKDAQRKVGDTSRAVAKTDADIRSQQGSLDALEVKRIELETHLQVQKKSLAALVRQAYLAGDNAPLKVFLSQDRIAEGQRALTNYAYLQRDRSVRIRSISGDLAALKQTRAQIEQKRGELQASRQKQQAQLLQLEQDRKSRATVLAQLDTQYQQHIQREQQLGQNAKALEGLLAQLRAEAARAARERQLAAERARKAAAAEAARIAREQARAEDAARAKGLPPPPPPKRESPKQVVHGPMIQVGGLGWPVSGTLLAGYGGELPEGGASSGLLIAAAAGTPVHAVADGRVVFAEWMNGYGLISIVDHGNGYMSLYAHNDTLLRDVGASVHRGDALASVGTSGGLSRPAVYFELRRNGSPVNPAVWLQKR</sequence>
<keyword evidence="6" id="KW-1185">Reference proteome</keyword>
<evidence type="ECO:0000256" key="3">
    <source>
        <dbReference type="SAM" id="SignalP"/>
    </source>
</evidence>
<evidence type="ECO:0000313" key="5">
    <source>
        <dbReference type="EMBL" id="PNS08906.1"/>
    </source>
</evidence>
<dbReference type="Gene3D" id="6.10.250.3150">
    <property type="match status" value="1"/>
</dbReference>
<protein>
    <submittedName>
        <fullName evidence="5">Membrane-bound metallopeptidase</fullName>
    </submittedName>
</protein>
<evidence type="ECO:0000256" key="2">
    <source>
        <dbReference type="SAM" id="MobiDB-lite"/>
    </source>
</evidence>
<feature type="coiled-coil region" evidence="1">
    <location>
        <begin position="155"/>
        <end position="252"/>
    </location>
</feature>
<organism evidence="5 6">
    <name type="scientific">Solilutibacter silvestris</name>
    <dbReference type="NCBI Taxonomy" id="1645665"/>
    <lineage>
        <taxon>Bacteria</taxon>
        <taxon>Pseudomonadati</taxon>
        <taxon>Pseudomonadota</taxon>
        <taxon>Gammaproteobacteria</taxon>
        <taxon>Lysobacterales</taxon>
        <taxon>Lysobacteraceae</taxon>
        <taxon>Solilutibacter</taxon>
    </lineage>
</organism>
<dbReference type="OrthoDB" id="9784703at2"/>
<feature type="compositionally biased region" description="Basic and acidic residues" evidence="2">
    <location>
        <begin position="263"/>
        <end position="276"/>
    </location>
</feature>
<dbReference type="GO" id="GO:0004222">
    <property type="term" value="F:metalloendopeptidase activity"/>
    <property type="evidence" value="ECO:0007669"/>
    <property type="project" value="TreeGrafter"/>
</dbReference>
<feature type="region of interest" description="Disordered" evidence="2">
    <location>
        <begin position="260"/>
        <end position="293"/>
    </location>
</feature>